<accession>A0AAV4N191</accession>
<evidence type="ECO:0000313" key="1">
    <source>
        <dbReference type="EMBL" id="GIX77441.1"/>
    </source>
</evidence>
<dbReference type="AlphaFoldDB" id="A0AAV4N191"/>
<reference evidence="1 2" key="1">
    <citation type="submission" date="2021-06" db="EMBL/GenBank/DDBJ databases">
        <title>Caerostris extrusa draft genome.</title>
        <authorList>
            <person name="Kono N."/>
            <person name="Arakawa K."/>
        </authorList>
    </citation>
    <scope>NUCLEOTIDE SEQUENCE [LARGE SCALE GENOMIC DNA]</scope>
</reference>
<organism evidence="1 2">
    <name type="scientific">Caerostris extrusa</name>
    <name type="common">Bark spider</name>
    <name type="synonym">Caerostris bankana</name>
    <dbReference type="NCBI Taxonomy" id="172846"/>
    <lineage>
        <taxon>Eukaryota</taxon>
        <taxon>Metazoa</taxon>
        <taxon>Ecdysozoa</taxon>
        <taxon>Arthropoda</taxon>
        <taxon>Chelicerata</taxon>
        <taxon>Arachnida</taxon>
        <taxon>Araneae</taxon>
        <taxon>Araneomorphae</taxon>
        <taxon>Entelegynae</taxon>
        <taxon>Araneoidea</taxon>
        <taxon>Araneidae</taxon>
        <taxon>Caerostris</taxon>
    </lineage>
</organism>
<keyword evidence="2" id="KW-1185">Reference proteome</keyword>
<sequence>MFKHQFFKTEEYPQTSDLREFIDICEEICLSNSYEEAPAVFDVPSYACAVAASVTCLIQTSARPLPSILHHTPEAMKPECVFMT</sequence>
<comment type="caution">
    <text evidence="1">The sequence shown here is derived from an EMBL/GenBank/DDBJ whole genome shotgun (WGS) entry which is preliminary data.</text>
</comment>
<name>A0AAV4N191_CAEEX</name>
<dbReference type="Proteomes" id="UP001054945">
    <property type="component" value="Unassembled WGS sequence"/>
</dbReference>
<dbReference type="EMBL" id="BPLR01002756">
    <property type="protein sequence ID" value="GIX77441.1"/>
    <property type="molecule type" value="Genomic_DNA"/>
</dbReference>
<gene>
    <name evidence="1" type="ORF">CEXT_167851</name>
</gene>
<proteinExistence type="predicted"/>
<protein>
    <submittedName>
        <fullName evidence="1">Uncharacterized protein</fullName>
    </submittedName>
</protein>
<evidence type="ECO:0000313" key="2">
    <source>
        <dbReference type="Proteomes" id="UP001054945"/>
    </source>
</evidence>